<dbReference type="InterPro" id="IPR036397">
    <property type="entry name" value="RNaseH_sf"/>
</dbReference>
<dbReference type="InterPro" id="IPR012337">
    <property type="entry name" value="RNaseH-like_sf"/>
</dbReference>
<dbReference type="GO" id="GO:0004523">
    <property type="term" value="F:RNA-DNA hybrid ribonuclease activity"/>
    <property type="evidence" value="ECO:0007669"/>
    <property type="project" value="InterPro"/>
</dbReference>
<feature type="domain" description="RNase H type-1" evidence="1">
    <location>
        <begin position="4"/>
        <end position="88"/>
    </location>
</feature>
<gene>
    <name evidence="2" type="ORF">J1N35_041036</name>
</gene>
<organism evidence="2 3">
    <name type="scientific">Gossypium stocksii</name>
    <dbReference type="NCBI Taxonomy" id="47602"/>
    <lineage>
        <taxon>Eukaryota</taxon>
        <taxon>Viridiplantae</taxon>
        <taxon>Streptophyta</taxon>
        <taxon>Embryophyta</taxon>
        <taxon>Tracheophyta</taxon>
        <taxon>Spermatophyta</taxon>
        <taxon>Magnoliopsida</taxon>
        <taxon>eudicotyledons</taxon>
        <taxon>Gunneridae</taxon>
        <taxon>Pentapetalae</taxon>
        <taxon>rosids</taxon>
        <taxon>malvids</taxon>
        <taxon>Malvales</taxon>
        <taxon>Malvaceae</taxon>
        <taxon>Malvoideae</taxon>
        <taxon>Gossypium</taxon>
    </lineage>
</organism>
<dbReference type="Proteomes" id="UP000828251">
    <property type="component" value="Unassembled WGS sequence"/>
</dbReference>
<sequence>MALTSKWAELVALDEGIQLARRLNLQKVTFESDNAGLVNRIKRNGRDITIVEQYMYETCRNLANFVLAEVKWVPRNSNKIADFICNFALLGH</sequence>
<reference evidence="2 3" key="1">
    <citation type="journal article" date="2021" name="Plant Biotechnol. J.">
        <title>Multi-omics assisted identification of the key and species-specific regulatory components of drought-tolerant mechanisms in Gossypium stocksii.</title>
        <authorList>
            <person name="Yu D."/>
            <person name="Ke L."/>
            <person name="Zhang D."/>
            <person name="Wu Y."/>
            <person name="Sun Y."/>
            <person name="Mei J."/>
            <person name="Sun J."/>
            <person name="Sun Y."/>
        </authorList>
    </citation>
    <scope>NUCLEOTIDE SEQUENCE [LARGE SCALE GENOMIC DNA]</scope>
    <source>
        <strain evidence="3">cv. E1</strain>
        <tissue evidence="2">Leaf</tissue>
    </source>
</reference>
<protein>
    <recommendedName>
        <fullName evidence="1">RNase H type-1 domain-containing protein</fullName>
    </recommendedName>
</protein>
<dbReference type="CDD" id="cd06222">
    <property type="entry name" value="RNase_H_like"/>
    <property type="match status" value="1"/>
</dbReference>
<evidence type="ECO:0000313" key="2">
    <source>
        <dbReference type="EMBL" id="KAH1039293.1"/>
    </source>
</evidence>
<comment type="caution">
    <text evidence="2">The sequence shown here is derived from an EMBL/GenBank/DDBJ whole genome shotgun (WGS) entry which is preliminary data.</text>
</comment>
<dbReference type="SUPFAM" id="SSF53098">
    <property type="entry name" value="Ribonuclease H-like"/>
    <property type="match status" value="1"/>
</dbReference>
<dbReference type="InterPro" id="IPR044730">
    <property type="entry name" value="RNase_H-like_dom_plant"/>
</dbReference>
<dbReference type="Pfam" id="PF13456">
    <property type="entry name" value="RVT_3"/>
    <property type="match status" value="1"/>
</dbReference>
<evidence type="ECO:0000259" key="1">
    <source>
        <dbReference type="Pfam" id="PF13456"/>
    </source>
</evidence>
<dbReference type="PANTHER" id="PTHR47723:SF19">
    <property type="entry name" value="POLYNUCLEOTIDYL TRANSFERASE, RIBONUCLEASE H-LIKE SUPERFAMILY PROTEIN"/>
    <property type="match status" value="1"/>
</dbReference>
<dbReference type="InterPro" id="IPR002156">
    <property type="entry name" value="RNaseH_domain"/>
</dbReference>
<proteinExistence type="predicted"/>
<keyword evidence="3" id="KW-1185">Reference proteome</keyword>
<evidence type="ECO:0000313" key="3">
    <source>
        <dbReference type="Proteomes" id="UP000828251"/>
    </source>
</evidence>
<accession>A0A9D3UFD0</accession>
<dbReference type="GO" id="GO:0003676">
    <property type="term" value="F:nucleic acid binding"/>
    <property type="evidence" value="ECO:0007669"/>
    <property type="project" value="InterPro"/>
</dbReference>
<dbReference type="Gene3D" id="3.30.420.10">
    <property type="entry name" value="Ribonuclease H-like superfamily/Ribonuclease H"/>
    <property type="match status" value="1"/>
</dbReference>
<name>A0A9D3UFD0_9ROSI</name>
<dbReference type="AlphaFoldDB" id="A0A9D3UFD0"/>
<dbReference type="PANTHER" id="PTHR47723">
    <property type="entry name" value="OS05G0353850 PROTEIN"/>
    <property type="match status" value="1"/>
</dbReference>
<dbReference type="InterPro" id="IPR053151">
    <property type="entry name" value="RNase_H-like"/>
</dbReference>
<dbReference type="EMBL" id="JAIQCV010000012">
    <property type="protein sequence ID" value="KAH1039293.1"/>
    <property type="molecule type" value="Genomic_DNA"/>
</dbReference>